<reference evidence="1 2" key="1">
    <citation type="journal article" date="2018" name="Front. Plant Sci.">
        <title>Red Clover (Trifolium pratense) and Zigzag Clover (T. medium) - A Picture of Genomic Similarities and Differences.</title>
        <authorList>
            <person name="Dluhosova J."/>
            <person name="Istvanek J."/>
            <person name="Nedelnik J."/>
            <person name="Repkova J."/>
        </authorList>
    </citation>
    <scope>NUCLEOTIDE SEQUENCE [LARGE SCALE GENOMIC DNA]</scope>
    <source>
        <strain evidence="2">cv. 10/8</strain>
        <tissue evidence="1">Leaf</tissue>
    </source>
</reference>
<comment type="caution">
    <text evidence="1">The sequence shown here is derived from an EMBL/GenBank/DDBJ whole genome shotgun (WGS) entry which is preliminary data.</text>
</comment>
<name>A0A392Q606_9FABA</name>
<dbReference type="AlphaFoldDB" id="A0A392Q606"/>
<accession>A0A392Q606</accession>
<dbReference type="Proteomes" id="UP000265520">
    <property type="component" value="Unassembled WGS sequence"/>
</dbReference>
<evidence type="ECO:0000313" key="2">
    <source>
        <dbReference type="Proteomes" id="UP000265520"/>
    </source>
</evidence>
<evidence type="ECO:0000313" key="1">
    <source>
        <dbReference type="EMBL" id="MCI19741.1"/>
    </source>
</evidence>
<dbReference type="EMBL" id="LXQA010116358">
    <property type="protein sequence ID" value="MCI19741.1"/>
    <property type="molecule type" value="Genomic_DNA"/>
</dbReference>
<protein>
    <submittedName>
        <fullName evidence="1">TMV resistance protein N-like</fullName>
    </submittedName>
</protein>
<feature type="non-terminal residue" evidence="1">
    <location>
        <position position="1"/>
    </location>
</feature>
<keyword evidence="2" id="KW-1185">Reference proteome</keyword>
<proteinExistence type="predicted"/>
<feature type="non-terminal residue" evidence="1">
    <location>
        <position position="164"/>
    </location>
</feature>
<sequence length="164" mass="19501">VKNERHGLEIVMPRTKVPEWFDYRCKEGIPCLWVRGEFPINVALALAFQYADGKESMDFGELHLVINGQRVPHKGYYSFDIEEDHFFVCDLRPLYNDEEWISIDALLLKHEWNQVQISYEIKDYSSVEDFTLREWGVFVYKQGTVNWEEHVQFTCPTKDPMKMT</sequence>
<organism evidence="1 2">
    <name type="scientific">Trifolium medium</name>
    <dbReference type="NCBI Taxonomy" id="97028"/>
    <lineage>
        <taxon>Eukaryota</taxon>
        <taxon>Viridiplantae</taxon>
        <taxon>Streptophyta</taxon>
        <taxon>Embryophyta</taxon>
        <taxon>Tracheophyta</taxon>
        <taxon>Spermatophyta</taxon>
        <taxon>Magnoliopsida</taxon>
        <taxon>eudicotyledons</taxon>
        <taxon>Gunneridae</taxon>
        <taxon>Pentapetalae</taxon>
        <taxon>rosids</taxon>
        <taxon>fabids</taxon>
        <taxon>Fabales</taxon>
        <taxon>Fabaceae</taxon>
        <taxon>Papilionoideae</taxon>
        <taxon>50 kb inversion clade</taxon>
        <taxon>NPAAA clade</taxon>
        <taxon>Hologalegina</taxon>
        <taxon>IRL clade</taxon>
        <taxon>Trifolieae</taxon>
        <taxon>Trifolium</taxon>
    </lineage>
</organism>